<gene>
    <name evidence="1" type="ORF">NV381_35005</name>
</gene>
<evidence type="ECO:0000313" key="2">
    <source>
        <dbReference type="Proteomes" id="UP001300012"/>
    </source>
</evidence>
<name>A0ABT1YT89_9BACL</name>
<evidence type="ECO:0008006" key="3">
    <source>
        <dbReference type="Google" id="ProtNLM"/>
    </source>
</evidence>
<dbReference type="EMBL" id="JANQBD010000041">
    <property type="protein sequence ID" value="MCR8636398.1"/>
    <property type="molecule type" value="Genomic_DNA"/>
</dbReference>
<sequence length="161" mass="18689">MLTFQEKLTIIESFPELQRHDVSLGRVNFHYENSCYDKKNVVYHLHPNGNGFVYAGFLKGYQKDDKDMVNIREYSAEALHELIQASIQSLTADPAALNAEAPKPAPEKQTSQRWISSDNQILTLILEEDLWNLYFGINLEFAFETYEEAEEYLLEEGFTRM</sequence>
<dbReference type="RefSeq" id="WP_258217897.1">
    <property type="nucleotide sequence ID" value="NZ_JANQBD010000041.1"/>
</dbReference>
<reference evidence="1 2" key="1">
    <citation type="submission" date="2022-08" db="EMBL/GenBank/DDBJ databases">
        <title>Paenibacillus endoradicis sp. nov., Paenibacillus radicibacter sp. nov and Paenibacillus pararadicis sp. nov., three cold-adapted plant growth-promoting bacteria isolated from root of Larix gmelinii in Great Khingan.</title>
        <authorList>
            <person name="Xue H."/>
        </authorList>
    </citation>
    <scope>NUCLEOTIDE SEQUENCE [LARGE SCALE GENOMIC DNA]</scope>
    <source>
        <strain evidence="1 2">N5-1-1-5</strain>
    </source>
</reference>
<evidence type="ECO:0000313" key="1">
    <source>
        <dbReference type="EMBL" id="MCR8636398.1"/>
    </source>
</evidence>
<dbReference type="Proteomes" id="UP001300012">
    <property type="component" value="Unassembled WGS sequence"/>
</dbReference>
<proteinExistence type="predicted"/>
<keyword evidence="2" id="KW-1185">Reference proteome</keyword>
<protein>
    <recommendedName>
        <fullName evidence="3">Phage protein</fullName>
    </recommendedName>
</protein>
<accession>A0ABT1YT89</accession>
<comment type="caution">
    <text evidence="1">The sequence shown here is derived from an EMBL/GenBank/DDBJ whole genome shotgun (WGS) entry which is preliminary data.</text>
</comment>
<organism evidence="1 2">
    <name type="scientific">Paenibacillus radicis</name>
    <name type="common">ex Xue et al. 2023</name>
    <dbReference type="NCBI Taxonomy" id="2972489"/>
    <lineage>
        <taxon>Bacteria</taxon>
        <taxon>Bacillati</taxon>
        <taxon>Bacillota</taxon>
        <taxon>Bacilli</taxon>
        <taxon>Bacillales</taxon>
        <taxon>Paenibacillaceae</taxon>
        <taxon>Paenibacillus</taxon>
    </lineage>
</organism>